<protein>
    <recommendedName>
        <fullName evidence="4">Surface layer protein A domain-containing protein</fullName>
    </recommendedName>
</protein>
<accession>A0ABW1RNR2</accession>
<keyword evidence="3" id="KW-1185">Reference proteome</keyword>
<evidence type="ECO:0000313" key="3">
    <source>
        <dbReference type="Proteomes" id="UP001596288"/>
    </source>
</evidence>
<evidence type="ECO:0000313" key="2">
    <source>
        <dbReference type="EMBL" id="MFC6176258.1"/>
    </source>
</evidence>
<evidence type="ECO:0008006" key="4">
    <source>
        <dbReference type="Google" id="ProtNLM"/>
    </source>
</evidence>
<reference evidence="3" key="1">
    <citation type="journal article" date="2019" name="Int. J. Syst. Evol. Microbiol.">
        <title>The Global Catalogue of Microorganisms (GCM) 10K type strain sequencing project: providing services to taxonomists for standard genome sequencing and annotation.</title>
        <authorList>
            <consortium name="The Broad Institute Genomics Platform"/>
            <consortium name="The Broad Institute Genome Sequencing Center for Infectious Disease"/>
            <person name="Wu L."/>
            <person name="Ma J."/>
        </authorList>
    </citation>
    <scope>NUCLEOTIDE SEQUENCE [LARGE SCALE GENOMIC DNA]</scope>
    <source>
        <strain evidence="3">CCM 8927</strain>
    </source>
</reference>
<evidence type="ECO:0000256" key="1">
    <source>
        <dbReference type="SAM" id="SignalP"/>
    </source>
</evidence>
<feature type="chain" id="PRO_5045850299" description="Surface layer protein A domain-containing protein" evidence="1">
    <location>
        <begin position="30"/>
        <end position="503"/>
    </location>
</feature>
<dbReference type="RefSeq" id="WP_137611388.1">
    <property type="nucleotide sequence ID" value="NZ_BJDF01000009.1"/>
</dbReference>
<gene>
    <name evidence="2" type="ORF">ACFQAV_05370</name>
</gene>
<sequence length="503" mass="53215">MKKSIKYAGIAAATLLAVAPIAAPVVSQAATGDDTSAATTTNEITNDNITTAVNALKGLLTDTTYGDNSTNGSYPAAVLKANYDAYQPVATYAGTGILNGTLSTQNSTVLGSSADKAADASMKVYAVDSNNNKINYTNYNTTLYNDVSKNNGSIKYYYQIKYNNTDGDAQTPVTGYFTLTNDNNYSEVKALNVTYTNPLNVAYGSRTVNAKLSSTIDGVVKDQNGNTIELDNDAATTVAGNLYKSLSAAIADKGTTDSDYFGDSTFGSENKTYYQPVTITLKAGKLGTDSDNNTVTANTILTNYLAGKDGYAVTVNGSAMSGQTEANLKATDTTLTFVREVKVSQNASWTTEDVKGVVTTKSDAAYYTLRDGDNATITNRALAKNTAWQTNAVRTDANGNKQYRVGADEWIDANNVTFSDSTSTGEGAYTDVKALNGKVVTAGPSGFVYPLFDDNGKQVTNRAVAGDTAWYTDKSAVNAEGTTVYHVATGEWLQGNNVTYTAY</sequence>
<dbReference type="EMBL" id="JBHSSF010000012">
    <property type="protein sequence ID" value="MFC6176258.1"/>
    <property type="molecule type" value="Genomic_DNA"/>
</dbReference>
<organism evidence="2 3">
    <name type="scientific">Companilactobacillus huachuanensis</name>
    <dbReference type="NCBI Taxonomy" id="2559914"/>
    <lineage>
        <taxon>Bacteria</taxon>
        <taxon>Bacillati</taxon>
        <taxon>Bacillota</taxon>
        <taxon>Bacilli</taxon>
        <taxon>Lactobacillales</taxon>
        <taxon>Lactobacillaceae</taxon>
        <taxon>Companilactobacillus</taxon>
    </lineage>
</organism>
<proteinExistence type="predicted"/>
<name>A0ABW1RNR2_9LACO</name>
<keyword evidence="1" id="KW-0732">Signal</keyword>
<comment type="caution">
    <text evidence="2">The sequence shown here is derived from an EMBL/GenBank/DDBJ whole genome shotgun (WGS) entry which is preliminary data.</text>
</comment>
<dbReference type="Proteomes" id="UP001596288">
    <property type="component" value="Unassembled WGS sequence"/>
</dbReference>
<feature type="signal peptide" evidence="1">
    <location>
        <begin position="1"/>
        <end position="29"/>
    </location>
</feature>